<organism evidence="12">
    <name type="scientific">Candidatus Actinomarina minuta</name>
    <dbReference type="NCBI Taxonomy" id="1389454"/>
    <lineage>
        <taxon>Bacteria</taxon>
        <taxon>Bacillati</taxon>
        <taxon>Actinomycetota</taxon>
        <taxon>Actinomycetes</taxon>
        <taxon>Candidatus Actinomarinidae</taxon>
        <taxon>Candidatus Actinomarinales</taxon>
        <taxon>Candidatus Actinomarineae</taxon>
        <taxon>Candidatus Actinomarinaceae</taxon>
        <taxon>Candidatus Actinomarina</taxon>
    </lineage>
</organism>
<dbReference type="CDD" id="cd17767">
    <property type="entry name" value="UP_EcUdp-like"/>
    <property type="match status" value="1"/>
</dbReference>
<sequence length="256" mass="28091">MSEKKSMLDGEKQYHIQLKEGDIADFVILPGDPGRVDFIAQHFDNPKEIAFNREYKTVTGTYKGRPVSVTSTGIGCPSAAIAIEELANIGAKTLVRIGTSGAMQEHTRVGDFVIANGAVRQEGTSPQYMPMEFPAVPSADMVYALEEAAKEKNVNYHIGVVQSKDSFYGQHDPDSMPVSHELNQKWDAWVKGGVLCSEMEASTLFVVGSYRKVRTGALLVVYGDQNRQEALSKEEYLESVNNATNIILEASLKIPT</sequence>
<name>S5DPY9_9ACTN</name>
<evidence type="ECO:0000313" key="12">
    <source>
        <dbReference type="EMBL" id="AGQ18880.1"/>
    </source>
</evidence>
<comment type="subcellular location">
    <subcellularLocation>
        <location evidence="1">Cytoplasm</location>
    </subcellularLocation>
</comment>
<comment type="catalytic activity">
    <reaction evidence="9 10">
        <text>uridine + phosphate = alpha-D-ribose 1-phosphate + uracil</text>
        <dbReference type="Rhea" id="RHEA:24388"/>
        <dbReference type="ChEBI" id="CHEBI:16704"/>
        <dbReference type="ChEBI" id="CHEBI:17568"/>
        <dbReference type="ChEBI" id="CHEBI:43474"/>
        <dbReference type="ChEBI" id="CHEBI:57720"/>
        <dbReference type="EC" id="2.4.2.3"/>
    </reaction>
</comment>
<comment type="pathway">
    <text evidence="2 10">Pyrimidine metabolism; UMP biosynthesis via salvage pathway; uracil from uridine (phosphorylase route): step 1/1.</text>
</comment>
<dbReference type="InterPro" id="IPR010058">
    <property type="entry name" value="Uridine_phosphorylase"/>
</dbReference>
<evidence type="ECO:0000259" key="11">
    <source>
        <dbReference type="Pfam" id="PF01048"/>
    </source>
</evidence>
<dbReference type="NCBIfam" id="TIGR01718">
    <property type="entry name" value="Uridine-psphlse"/>
    <property type="match status" value="1"/>
</dbReference>
<evidence type="ECO:0000256" key="9">
    <source>
        <dbReference type="ARBA" id="ARBA00048447"/>
    </source>
</evidence>
<dbReference type="InterPro" id="IPR000845">
    <property type="entry name" value="Nucleoside_phosphorylase_d"/>
</dbReference>
<dbReference type="GO" id="GO:0005829">
    <property type="term" value="C:cytosol"/>
    <property type="evidence" value="ECO:0007669"/>
    <property type="project" value="TreeGrafter"/>
</dbReference>
<evidence type="ECO:0000256" key="8">
    <source>
        <dbReference type="ARBA" id="ARBA00022679"/>
    </source>
</evidence>
<dbReference type="Pfam" id="PF01048">
    <property type="entry name" value="PNP_UDP_1"/>
    <property type="match status" value="1"/>
</dbReference>
<evidence type="ECO:0000256" key="5">
    <source>
        <dbReference type="ARBA" id="ARBA00021980"/>
    </source>
</evidence>
<dbReference type="GO" id="GO:0009166">
    <property type="term" value="P:nucleotide catabolic process"/>
    <property type="evidence" value="ECO:0007669"/>
    <property type="project" value="InterPro"/>
</dbReference>
<protein>
    <recommendedName>
        <fullName evidence="5 10">Uridine phosphorylase</fullName>
        <ecNumber evidence="4 10">2.4.2.3</ecNumber>
    </recommendedName>
</protein>
<feature type="domain" description="Nucleoside phosphorylase" evidence="11">
    <location>
        <begin position="26"/>
        <end position="245"/>
    </location>
</feature>
<dbReference type="UniPathway" id="UPA00574">
    <property type="reaction ID" value="UER00633"/>
</dbReference>
<evidence type="ECO:0000256" key="7">
    <source>
        <dbReference type="ARBA" id="ARBA00022676"/>
    </source>
</evidence>
<dbReference type="PANTHER" id="PTHR43691">
    <property type="entry name" value="URIDINE PHOSPHORYLASE"/>
    <property type="match status" value="1"/>
</dbReference>
<evidence type="ECO:0000256" key="2">
    <source>
        <dbReference type="ARBA" id="ARBA00004825"/>
    </source>
</evidence>
<comment type="function">
    <text evidence="10">Catalyzes the reversible phosphorylytic cleavage of uridine to uracil and ribose-1-phosphate.</text>
</comment>
<dbReference type="GO" id="GO:0004850">
    <property type="term" value="F:uridine phosphorylase activity"/>
    <property type="evidence" value="ECO:0007669"/>
    <property type="project" value="UniProtKB-EC"/>
</dbReference>
<dbReference type="AlphaFoldDB" id="S5DPY9"/>
<dbReference type="Gene3D" id="3.40.50.1580">
    <property type="entry name" value="Nucleoside phosphorylase domain"/>
    <property type="match status" value="1"/>
</dbReference>
<evidence type="ECO:0000256" key="10">
    <source>
        <dbReference type="RuleBase" id="RU361131"/>
    </source>
</evidence>
<keyword evidence="6" id="KW-0963">Cytoplasm</keyword>
<comment type="similarity">
    <text evidence="3 10">Belongs to the PNP/UDP phosphorylase family.</text>
</comment>
<evidence type="ECO:0000256" key="6">
    <source>
        <dbReference type="ARBA" id="ARBA00022490"/>
    </source>
</evidence>
<evidence type="ECO:0000256" key="3">
    <source>
        <dbReference type="ARBA" id="ARBA00010456"/>
    </source>
</evidence>
<evidence type="ECO:0000256" key="1">
    <source>
        <dbReference type="ARBA" id="ARBA00004496"/>
    </source>
</evidence>
<dbReference type="EMBL" id="KC811115">
    <property type="protein sequence ID" value="AGQ18880.1"/>
    <property type="molecule type" value="Genomic_DNA"/>
</dbReference>
<keyword evidence="7 10" id="KW-0328">Glycosyltransferase</keyword>
<dbReference type="PROSITE" id="PS01232">
    <property type="entry name" value="PNP_UDP_1"/>
    <property type="match status" value="1"/>
</dbReference>
<dbReference type="SUPFAM" id="SSF53167">
    <property type="entry name" value="Purine and uridine phosphorylases"/>
    <property type="match status" value="1"/>
</dbReference>
<dbReference type="InterPro" id="IPR035994">
    <property type="entry name" value="Nucleoside_phosphorylase_sf"/>
</dbReference>
<keyword evidence="8 10" id="KW-0808">Transferase</keyword>
<dbReference type="PANTHER" id="PTHR43691:SF11">
    <property type="entry name" value="FI09636P-RELATED"/>
    <property type="match status" value="1"/>
</dbReference>
<dbReference type="InterPro" id="IPR018016">
    <property type="entry name" value="Nucleoside_phosphorylase_CS"/>
</dbReference>
<dbReference type="GO" id="GO:0044206">
    <property type="term" value="P:UMP salvage"/>
    <property type="evidence" value="ECO:0007669"/>
    <property type="project" value="UniProtKB-UniPathway"/>
</dbReference>
<reference evidence="12" key="1">
    <citation type="journal article" date="2013" name="Sci. Rep.">
        <title>Metagenomics uncovers a new group of low GC and ultra-small marine Actinobacteria.</title>
        <authorList>
            <person name="Ghai R."/>
            <person name="Mizuno C.M."/>
            <person name="Picazo A."/>
            <person name="Camacho A."/>
            <person name="Rodriguez-Valera F."/>
        </authorList>
    </citation>
    <scope>NUCLEOTIDE SEQUENCE</scope>
</reference>
<proteinExistence type="inferred from homology"/>
<evidence type="ECO:0000256" key="4">
    <source>
        <dbReference type="ARBA" id="ARBA00011888"/>
    </source>
</evidence>
<dbReference type="EC" id="2.4.2.3" evidence="4 10"/>
<dbReference type="GO" id="GO:0009164">
    <property type="term" value="P:nucleoside catabolic process"/>
    <property type="evidence" value="ECO:0007669"/>
    <property type="project" value="UniProtKB-ARBA"/>
</dbReference>
<accession>S5DPY9</accession>